<dbReference type="SUPFAM" id="SSF53850">
    <property type="entry name" value="Periplasmic binding protein-like II"/>
    <property type="match status" value="1"/>
</dbReference>
<sequence length="251" mass="27782">MPAVATITPAENTAGLTLRFCYEDKQLLPYYAGNNADIPVNPGATIEHLQQATAAAGIGLELLRMPWLRCLQLLEENQVDALVAAYSAERAHYTRYPTDAYGQPDPAKAINTNALCLAYRFNNDLPHKISDTTAGLTIARPHGYRPLPLPEHATLVGAHSPEQAIELVVSGRVDATTVTCEINSVAGNQQEIDTLPLKILQPPVYYSVGYLMLSEQFYQQHNAIAEQLWQALPLTLDQSRYIEYLTYPLNF</sequence>
<proteinExistence type="predicted"/>
<name>A0A0M2VAS0_9GAMM</name>
<dbReference type="PATRIC" id="fig|336831.14.peg.3230"/>
<evidence type="ECO:0000313" key="2">
    <source>
        <dbReference type="Proteomes" id="UP000034228"/>
    </source>
</evidence>
<dbReference type="Proteomes" id="UP000034228">
    <property type="component" value="Unassembled WGS sequence"/>
</dbReference>
<dbReference type="EMBL" id="LAHO01000003">
    <property type="protein sequence ID" value="KKO46730.1"/>
    <property type="molecule type" value="Genomic_DNA"/>
</dbReference>
<gene>
    <name evidence="1" type="ORF">WG68_04580</name>
</gene>
<reference evidence="1 2" key="1">
    <citation type="submission" date="2015-03" db="EMBL/GenBank/DDBJ databases">
        <title>Draft genome sequences of two protease-producing strains of Arsukibacterium isolated from two cold and alkaline environments.</title>
        <authorList>
            <person name="Lylloff J.E."/>
            <person name="Skov L.B."/>
            <person name="Jepsen M."/>
            <person name="Hallin P.F."/>
            <person name="Sorensen S.J."/>
            <person name="Stougaard P."/>
            <person name="Glaring M.A."/>
        </authorList>
    </citation>
    <scope>NUCLEOTIDE SEQUENCE [LARGE SCALE GENOMIC DNA]</scope>
    <source>
        <strain evidence="1 2">GCM72</strain>
    </source>
</reference>
<comment type="caution">
    <text evidence="1">The sequence shown here is derived from an EMBL/GenBank/DDBJ whole genome shotgun (WGS) entry which is preliminary data.</text>
</comment>
<dbReference type="AlphaFoldDB" id="A0A0M2VAS0"/>
<organism evidence="1 2">
    <name type="scientific">Arsukibacterium ikkense</name>
    <dbReference type="NCBI Taxonomy" id="336831"/>
    <lineage>
        <taxon>Bacteria</taxon>
        <taxon>Pseudomonadati</taxon>
        <taxon>Pseudomonadota</taxon>
        <taxon>Gammaproteobacteria</taxon>
        <taxon>Chromatiales</taxon>
        <taxon>Chromatiaceae</taxon>
        <taxon>Arsukibacterium</taxon>
    </lineage>
</organism>
<keyword evidence="2" id="KW-1185">Reference proteome</keyword>
<dbReference type="STRING" id="336831.WG68_04580"/>
<protein>
    <submittedName>
        <fullName evidence="1">Amino acid ABC transporter</fullName>
    </submittedName>
</protein>
<evidence type="ECO:0000313" key="1">
    <source>
        <dbReference type="EMBL" id="KKO46730.1"/>
    </source>
</evidence>
<dbReference type="Gene3D" id="3.40.190.10">
    <property type="entry name" value="Periplasmic binding protein-like II"/>
    <property type="match status" value="2"/>
</dbReference>
<accession>A0A0M2VAS0</accession>